<dbReference type="GO" id="GO:0016740">
    <property type="term" value="F:transferase activity"/>
    <property type="evidence" value="ECO:0007669"/>
    <property type="project" value="UniProtKB-KW"/>
</dbReference>
<dbReference type="SUPFAM" id="SSF53850">
    <property type="entry name" value="Periplasmic binding protein-like II"/>
    <property type="match status" value="1"/>
</dbReference>
<sequence>MKKQVVIGIVVVVAVILGFVAIKGRKGTTGPGTTPEITKVSVRMKWFFAGTMTGWFAGKEEGIFKQHGIDLTINPGGPDNNSVKLVAAGTDLFGVAGADEVLLGRAKGIPVVAIGVLFKESPICFIAKEAKGVRTPADWAGKTVEVSYGSNAEVEYRALVAKFNVQNIKEVPYTFNLIPFIEDKVDVSVAYRMDQVVTLQRKGIALSIITAKEHGINPYGDVVITTEKTLQERPELVRQFMSAVVESQRWAIQHTSVAVEHLVSQTGSTLKADNEGAVWQATVPFLVADGGAEAIGVMSTGRWNETATILVDYAKLDPTTDVKKAFVNIIAAK</sequence>
<gene>
    <name evidence="14" type="ORF">CLG94_09310</name>
</gene>
<comment type="caution">
    <text evidence="14">The sequence shown here is derived from an EMBL/GenBank/DDBJ whole genome shotgun (WGS) entry which is preliminary data.</text>
</comment>
<evidence type="ECO:0000256" key="2">
    <source>
        <dbReference type="ARBA" id="ARBA00004948"/>
    </source>
</evidence>
<evidence type="ECO:0000256" key="3">
    <source>
        <dbReference type="ARBA" id="ARBA00009406"/>
    </source>
</evidence>
<evidence type="ECO:0000256" key="1">
    <source>
        <dbReference type="ARBA" id="ARBA00003469"/>
    </source>
</evidence>
<evidence type="ECO:0000313" key="14">
    <source>
        <dbReference type="EMBL" id="PTL35460.1"/>
    </source>
</evidence>
<evidence type="ECO:0000256" key="10">
    <source>
        <dbReference type="ARBA" id="ARBA00033171"/>
    </source>
</evidence>
<evidence type="ECO:0000256" key="7">
    <source>
        <dbReference type="ARBA" id="ARBA00022898"/>
    </source>
</evidence>
<dbReference type="OrthoDB" id="5348911at2"/>
<evidence type="ECO:0000256" key="4">
    <source>
        <dbReference type="ARBA" id="ARBA00011738"/>
    </source>
</evidence>
<dbReference type="RefSeq" id="WP_107562927.1">
    <property type="nucleotide sequence ID" value="NZ_NVQC01000023.1"/>
</dbReference>
<dbReference type="PANTHER" id="PTHR31528">
    <property type="entry name" value="4-AMINO-5-HYDROXYMETHYL-2-METHYLPYRIMIDINE PHOSPHATE SYNTHASE THI11-RELATED"/>
    <property type="match status" value="1"/>
</dbReference>
<feature type="domain" description="SsuA/THI5-like" evidence="13">
    <location>
        <begin position="52"/>
        <end position="254"/>
    </location>
</feature>
<evidence type="ECO:0000256" key="12">
    <source>
        <dbReference type="SAM" id="Phobius"/>
    </source>
</evidence>
<comment type="catalytic activity">
    <reaction evidence="11">
        <text>N(6)-(pyridoxal phosphate)-L-lysyl-[4-amino-5-hydroxymethyl-2-methylpyrimidine phosphate synthase] + L-histidyl-[4-amino-5-hydroxymethyl-2-methylpyrimidine phosphate synthase] + 2 Fe(3+) + 4 H2O = L-lysyl-[4-amino-5-hydroxymethyl-2-methylpyrimidine phosphate synthase] + (2S)-2-amino-5-hydroxy-4-oxopentanoyl-[4-amino-5-hydroxymethyl-2-methylpyrimidine phosphate synthase] + 4-amino-2-methyl-5-(phosphooxymethyl)pyrimidine + 3-oxopropanoate + 2 Fe(2+) + 2 H(+)</text>
        <dbReference type="Rhea" id="RHEA:65756"/>
        <dbReference type="Rhea" id="RHEA-COMP:16892"/>
        <dbReference type="Rhea" id="RHEA-COMP:16893"/>
        <dbReference type="Rhea" id="RHEA-COMP:16894"/>
        <dbReference type="Rhea" id="RHEA-COMP:16895"/>
        <dbReference type="ChEBI" id="CHEBI:15377"/>
        <dbReference type="ChEBI" id="CHEBI:15378"/>
        <dbReference type="ChEBI" id="CHEBI:29033"/>
        <dbReference type="ChEBI" id="CHEBI:29034"/>
        <dbReference type="ChEBI" id="CHEBI:29969"/>
        <dbReference type="ChEBI" id="CHEBI:29979"/>
        <dbReference type="ChEBI" id="CHEBI:33190"/>
        <dbReference type="ChEBI" id="CHEBI:58354"/>
        <dbReference type="ChEBI" id="CHEBI:143915"/>
        <dbReference type="ChEBI" id="CHEBI:157692"/>
    </reaction>
    <physiologicalReaction direction="left-to-right" evidence="11">
        <dbReference type="Rhea" id="RHEA:65757"/>
    </physiologicalReaction>
</comment>
<keyword evidence="8" id="KW-0784">Thiamine biosynthesis</keyword>
<dbReference type="GO" id="GO:0009228">
    <property type="term" value="P:thiamine biosynthetic process"/>
    <property type="evidence" value="ECO:0007669"/>
    <property type="project" value="UniProtKB-KW"/>
</dbReference>
<comment type="pathway">
    <text evidence="2">Cofactor biosynthesis; thiamine diphosphate biosynthesis.</text>
</comment>
<organism evidence="14 15">
    <name type="scientific">Candidatus Methylomirabilis limnetica</name>
    <dbReference type="NCBI Taxonomy" id="2033718"/>
    <lineage>
        <taxon>Bacteria</taxon>
        <taxon>Candidatus Methylomirabilota</taxon>
        <taxon>Candidatus Methylomirabilia</taxon>
        <taxon>Candidatus Methylomirabilales</taxon>
        <taxon>Candidatus Methylomirabilaceae</taxon>
        <taxon>Candidatus Methylomirabilis</taxon>
    </lineage>
</organism>
<dbReference type="PANTHER" id="PTHR31528:SF1">
    <property type="entry name" value="4-AMINO-5-HYDROXYMETHYL-2-METHYLPYRIMIDINE PHOSPHATE SYNTHASE THI11-RELATED"/>
    <property type="match status" value="1"/>
</dbReference>
<reference evidence="14 15" key="1">
    <citation type="submission" date="2017-09" db="EMBL/GenBank/DDBJ databases">
        <title>Bloom of a denitrifying methanotroph, Candidatus Methylomirabilis limnetica, in a deep stratified lake.</title>
        <authorList>
            <person name="Graf J.S."/>
            <person name="Marchant H.K."/>
            <person name="Tienken D."/>
            <person name="Hach P.F."/>
            <person name="Brand A."/>
            <person name="Schubert C.J."/>
            <person name="Kuypers M.M."/>
            <person name="Milucka J."/>
        </authorList>
    </citation>
    <scope>NUCLEOTIDE SEQUENCE [LARGE SCALE GENOMIC DNA]</scope>
    <source>
        <strain evidence="14 15">Zug</strain>
    </source>
</reference>
<dbReference type="AlphaFoldDB" id="A0A2T4TWI0"/>
<keyword evidence="6" id="KW-0479">Metal-binding</keyword>
<keyword evidence="5" id="KW-0808">Transferase</keyword>
<evidence type="ECO:0000256" key="11">
    <source>
        <dbReference type="ARBA" id="ARBA00048179"/>
    </source>
</evidence>
<keyword evidence="9" id="KW-0408">Iron</keyword>
<protein>
    <recommendedName>
        <fullName evidence="10">Thiamine pyrimidine synthase</fullName>
    </recommendedName>
</protein>
<accession>A0A2T4TWI0</accession>
<proteinExistence type="inferred from homology"/>
<evidence type="ECO:0000259" key="13">
    <source>
        <dbReference type="Pfam" id="PF09084"/>
    </source>
</evidence>
<dbReference type="EMBL" id="NVQC01000023">
    <property type="protein sequence ID" value="PTL35460.1"/>
    <property type="molecule type" value="Genomic_DNA"/>
</dbReference>
<feature type="transmembrane region" description="Helical" evidence="12">
    <location>
        <begin position="6"/>
        <end position="22"/>
    </location>
</feature>
<keyword evidence="12" id="KW-0812">Transmembrane</keyword>
<comment type="function">
    <text evidence="1">Responsible for the formation of the pyrimidine heterocycle in the thiamine biosynthesis pathway. Catalyzes the formation of hydroxymethylpyrimidine phosphate (HMP-P) from histidine and pyridoxal phosphate (PLP). The protein uses PLP and the active site histidine to form HMP-P, generating an inactive enzyme. The enzyme can only undergo a single turnover, which suggests it is a suicide enzyme.</text>
</comment>
<keyword evidence="12" id="KW-0472">Membrane</keyword>
<dbReference type="Proteomes" id="UP000241436">
    <property type="component" value="Unassembled WGS sequence"/>
</dbReference>
<dbReference type="GO" id="GO:0046872">
    <property type="term" value="F:metal ion binding"/>
    <property type="evidence" value="ECO:0007669"/>
    <property type="project" value="UniProtKB-KW"/>
</dbReference>
<comment type="similarity">
    <text evidence="3">Belongs to the NMT1/THI5 family.</text>
</comment>
<evidence type="ECO:0000313" key="15">
    <source>
        <dbReference type="Proteomes" id="UP000241436"/>
    </source>
</evidence>
<dbReference type="InterPro" id="IPR027939">
    <property type="entry name" value="NMT1/THI5"/>
</dbReference>
<comment type="subunit">
    <text evidence="4">Homodimer.</text>
</comment>
<name>A0A2T4TWI0_9BACT</name>
<reference evidence="15" key="2">
    <citation type="journal article" date="2018" name="Environ. Microbiol.">
        <title>Bloom of a denitrifying methanotroph, 'Candidatus Methylomirabilis limnetica', in a deep stratified lake.</title>
        <authorList>
            <person name="Graf J.S."/>
            <person name="Mayr M.J."/>
            <person name="Marchant H.K."/>
            <person name="Tienken D."/>
            <person name="Hach P.F."/>
            <person name="Brand A."/>
            <person name="Schubert C.J."/>
            <person name="Kuypers M.M."/>
            <person name="Milucka J."/>
        </authorList>
    </citation>
    <scope>NUCLEOTIDE SEQUENCE [LARGE SCALE GENOMIC DNA]</scope>
    <source>
        <strain evidence="15">Zug</strain>
    </source>
</reference>
<evidence type="ECO:0000256" key="5">
    <source>
        <dbReference type="ARBA" id="ARBA00022679"/>
    </source>
</evidence>
<evidence type="ECO:0000256" key="9">
    <source>
        <dbReference type="ARBA" id="ARBA00023004"/>
    </source>
</evidence>
<evidence type="ECO:0000256" key="6">
    <source>
        <dbReference type="ARBA" id="ARBA00022723"/>
    </source>
</evidence>
<evidence type="ECO:0000256" key="8">
    <source>
        <dbReference type="ARBA" id="ARBA00022977"/>
    </source>
</evidence>
<dbReference type="Pfam" id="PF09084">
    <property type="entry name" value="NMT1"/>
    <property type="match status" value="1"/>
</dbReference>
<keyword evidence="15" id="KW-1185">Reference proteome</keyword>
<keyword evidence="12" id="KW-1133">Transmembrane helix</keyword>
<keyword evidence="7" id="KW-0663">Pyridoxal phosphate</keyword>
<dbReference type="Gene3D" id="3.40.190.10">
    <property type="entry name" value="Periplasmic binding protein-like II"/>
    <property type="match status" value="2"/>
</dbReference>
<dbReference type="InterPro" id="IPR015168">
    <property type="entry name" value="SsuA/THI5"/>
</dbReference>